<keyword evidence="5 6" id="KW-0472">Membrane</keyword>
<evidence type="ECO:0000313" key="8">
    <source>
        <dbReference type="Proteomes" id="UP000011932"/>
    </source>
</evidence>
<keyword evidence="3 6" id="KW-0812">Transmembrane</keyword>
<feature type="transmembrane region" description="Helical" evidence="6">
    <location>
        <begin position="159"/>
        <end position="179"/>
    </location>
</feature>
<comment type="subcellular location">
    <subcellularLocation>
        <location evidence="1">Cell membrane</location>
        <topology evidence="1">Multi-pass membrane protein</topology>
    </subcellularLocation>
</comment>
<dbReference type="PANTHER" id="PTHR30086:SF20">
    <property type="entry name" value="ARGININE EXPORTER PROTEIN ARGO-RELATED"/>
    <property type="match status" value="1"/>
</dbReference>
<organism evidence="7 8">
    <name type="scientific">Micavibrio aeruginosavorus EPB</name>
    <dbReference type="NCBI Taxonomy" id="349215"/>
    <lineage>
        <taxon>Bacteria</taxon>
        <taxon>Pseudomonadati</taxon>
        <taxon>Bdellovibrionota</taxon>
        <taxon>Bdellovibrionia</taxon>
        <taxon>Bdellovibrionales</taxon>
        <taxon>Pseudobdellovibrionaceae</taxon>
        <taxon>Micavibrio</taxon>
    </lineage>
</organism>
<evidence type="ECO:0000313" key="7">
    <source>
        <dbReference type="EMBL" id="AGH98731.1"/>
    </source>
</evidence>
<dbReference type="HOGENOM" id="CLU_079569_3_2_5"/>
<keyword evidence="2" id="KW-1003">Cell membrane</keyword>
<evidence type="ECO:0000256" key="4">
    <source>
        <dbReference type="ARBA" id="ARBA00022989"/>
    </source>
</evidence>
<feature type="transmembrane region" description="Helical" evidence="6">
    <location>
        <begin position="191"/>
        <end position="209"/>
    </location>
</feature>
<dbReference type="InterPro" id="IPR001123">
    <property type="entry name" value="LeuE-type"/>
</dbReference>
<reference evidence="7 8" key="1">
    <citation type="journal article" date="2013" name="ISME J.">
        <title>By their genes ye shall know them: genomic signatures of predatory bacteria.</title>
        <authorList>
            <person name="Pasternak Z."/>
            <person name="Pietrokovski S."/>
            <person name="Rotem O."/>
            <person name="Gophna U."/>
            <person name="Lurie-Weinberger M.N."/>
            <person name="Jurkevitch E."/>
        </authorList>
    </citation>
    <scope>NUCLEOTIDE SEQUENCE [LARGE SCALE GENOMIC DNA]</scope>
    <source>
        <strain evidence="7">EPB</strain>
    </source>
</reference>
<sequence>MDMLSPVTILSFITTCVIVELTPGPNMAYLAILSASEGRRYGFAAVAGVALGLLVVGCAVAMGVATLISQSALAYQALRWGGIAYFFWLAWDGWKSSETPEQPHGDKRPHSDKKAVIFFQRGLITNLLNPKAAVFYIAILPNFITPSPHTEVQAVLLTTLYVCIATCIHTLIVTLAGTARNFLDDPVRKRIARRLLSLSLALVALWFLWTTEQSTY</sequence>
<feature type="transmembrane region" description="Helical" evidence="6">
    <location>
        <begin position="6"/>
        <end position="29"/>
    </location>
</feature>
<dbReference type="PIRSF" id="PIRSF006324">
    <property type="entry name" value="LeuE"/>
    <property type="match status" value="1"/>
</dbReference>
<dbReference type="EMBL" id="CP003538">
    <property type="protein sequence ID" value="AGH98731.1"/>
    <property type="molecule type" value="Genomic_DNA"/>
</dbReference>
<evidence type="ECO:0000256" key="1">
    <source>
        <dbReference type="ARBA" id="ARBA00004651"/>
    </source>
</evidence>
<feature type="transmembrane region" description="Helical" evidence="6">
    <location>
        <begin position="41"/>
        <end position="65"/>
    </location>
</feature>
<dbReference type="Proteomes" id="UP000011932">
    <property type="component" value="Chromosome"/>
</dbReference>
<dbReference type="RefSeq" id="WP_015468258.1">
    <property type="nucleotide sequence ID" value="NC_020812.1"/>
</dbReference>
<dbReference type="AlphaFoldDB" id="M4VKV0"/>
<keyword evidence="4 6" id="KW-1133">Transmembrane helix</keyword>
<protein>
    <submittedName>
        <fullName evidence="7">Lysine exporter protein (LYSE/YGGA)</fullName>
    </submittedName>
</protein>
<name>M4VKV0_9BACT</name>
<proteinExistence type="predicted"/>
<evidence type="ECO:0000256" key="3">
    <source>
        <dbReference type="ARBA" id="ARBA00022692"/>
    </source>
</evidence>
<dbReference type="PATRIC" id="fig|349215.9.peg.1874"/>
<gene>
    <name evidence="7" type="ORF">A11S_1930</name>
</gene>
<dbReference type="GO" id="GO:0005886">
    <property type="term" value="C:plasma membrane"/>
    <property type="evidence" value="ECO:0007669"/>
    <property type="project" value="UniProtKB-SubCell"/>
</dbReference>
<dbReference type="KEGG" id="man:A11S_1930"/>
<dbReference type="OrthoDB" id="9804822at2"/>
<evidence type="ECO:0000256" key="2">
    <source>
        <dbReference type="ARBA" id="ARBA00022475"/>
    </source>
</evidence>
<dbReference type="PANTHER" id="PTHR30086">
    <property type="entry name" value="ARGININE EXPORTER PROTEIN ARGO"/>
    <property type="match status" value="1"/>
</dbReference>
<evidence type="ECO:0000256" key="5">
    <source>
        <dbReference type="ARBA" id="ARBA00023136"/>
    </source>
</evidence>
<accession>M4VKV0</accession>
<evidence type="ECO:0000256" key="6">
    <source>
        <dbReference type="SAM" id="Phobius"/>
    </source>
</evidence>
<dbReference type="Pfam" id="PF01810">
    <property type="entry name" value="LysE"/>
    <property type="match status" value="1"/>
</dbReference>
<feature type="transmembrane region" description="Helical" evidence="6">
    <location>
        <begin position="115"/>
        <end position="139"/>
    </location>
</feature>
<dbReference type="GO" id="GO:0015171">
    <property type="term" value="F:amino acid transmembrane transporter activity"/>
    <property type="evidence" value="ECO:0007669"/>
    <property type="project" value="TreeGrafter"/>
</dbReference>
<dbReference type="STRING" id="349215.A11S_1930"/>